<name>A0ACC1YJH7_MELAZ</name>
<reference evidence="1 2" key="1">
    <citation type="journal article" date="2023" name="Science">
        <title>Complex scaffold remodeling in plant triterpene biosynthesis.</title>
        <authorList>
            <person name="De La Pena R."/>
            <person name="Hodgson H."/>
            <person name="Liu J.C."/>
            <person name="Stephenson M.J."/>
            <person name="Martin A.C."/>
            <person name="Owen C."/>
            <person name="Harkess A."/>
            <person name="Leebens-Mack J."/>
            <person name="Jimenez L.E."/>
            <person name="Osbourn A."/>
            <person name="Sattely E.S."/>
        </authorList>
    </citation>
    <scope>NUCLEOTIDE SEQUENCE [LARGE SCALE GENOMIC DNA]</scope>
    <source>
        <strain evidence="2">cv. JPN11</strain>
        <tissue evidence="1">Leaf</tissue>
    </source>
</reference>
<organism evidence="1 2">
    <name type="scientific">Melia azedarach</name>
    <name type="common">Chinaberry tree</name>
    <dbReference type="NCBI Taxonomy" id="155640"/>
    <lineage>
        <taxon>Eukaryota</taxon>
        <taxon>Viridiplantae</taxon>
        <taxon>Streptophyta</taxon>
        <taxon>Embryophyta</taxon>
        <taxon>Tracheophyta</taxon>
        <taxon>Spermatophyta</taxon>
        <taxon>Magnoliopsida</taxon>
        <taxon>eudicotyledons</taxon>
        <taxon>Gunneridae</taxon>
        <taxon>Pentapetalae</taxon>
        <taxon>rosids</taxon>
        <taxon>malvids</taxon>
        <taxon>Sapindales</taxon>
        <taxon>Meliaceae</taxon>
        <taxon>Melia</taxon>
    </lineage>
</organism>
<evidence type="ECO:0000313" key="1">
    <source>
        <dbReference type="EMBL" id="KAJ4723922.1"/>
    </source>
</evidence>
<comment type="caution">
    <text evidence="1">The sequence shown here is derived from an EMBL/GenBank/DDBJ whole genome shotgun (WGS) entry which is preliminary data.</text>
</comment>
<gene>
    <name evidence="1" type="ORF">OWV82_007241</name>
</gene>
<dbReference type="EMBL" id="CM051396">
    <property type="protein sequence ID" value="KAJ4723922.1"/>
    <property type="molecule type" value="Genomic_DNA"/>
</dbReference>
<evidence type="ECO:0000313" key="2">
    <source>
        <dbReference type="Proteomes" id="UP001164539"/>
    </source>
</evidence>
<dbReference type="Proteomes" id="UP001164539">
    <property type="component" value="Chromosome 3"/>
</dbReference>
<keyword evidence="2" id="KW-1185">Reference proteome</keyword>
<protein>
    <submittedName>
        <fullName evidence="1">Disease resistance protein</fullName>
    </submittedName>
</protein>
<sequence>MVAIGEILLAAFLQVLFARLASPYVLNFVRQFKGGLDAKLKKWENTLRTIQDDRSKFTMHDLIHDLAQFVSRETIFRMEDANNLSRRFERVRHSSYSQDMFDGRRKFEDFYKVEQLRTFLPILMRDRHGRSYISYEVLHDLLPRSDSLKEMPLGMNQLTNLQTLSNFILGKGGSVSSLKDLKNLTFLWGKLSISGLENLNELEDAREAELWKKKNLQALSLEWFPFSYAREVAEEGALNMLRPHENIEKLTIRYYGGIEFPPWIGDGSLSNMKMLASLAMRDSQGIETWKEYGAIYLGKARQGLNMVTNHEEVSIGQNCVSLVPFPEVKFLAKNLRSLNIENNGAVKCLPEEMTRNDAQLEQLYVSDCPSLAFIARTQLPSSLKFLHISECQNFQRLVDNEDDASSASSSSSSVTLKILRISYCHKLTTLSSGIQLLGALENLMIAYCQNLGSLPDGLHSLRSLKMITIWKCPSIVSFPQRGLPSNISHVTIWDCENLKALPDDLQKFNSLCDLKIRYCPMIELFPEEGFPTSLTSLVIEDRKMCKAVIQWGLHRLTSLTCLTIGGCHESDEEINGMMLPAS</sequence>
<accession>A0ACC1YJH7</accession>
<proteinExistence type="predicted"/>